<keyword evidence="3" id="KW-1185">Reference proteome</keyword>
<sequence length="93" mass="10447">MAVESFLDVRTALMGESSLLTVSTAERRAHKDRSGAVSKRRPGKCRSGVAMDVRERSRSENMGLNRGDRREGIHSASEDSQERRNNFCTYSLQ</sequence>
<gene>
    <name evidence="2" type="ORF">Zmor_003852</name>
</gene>
<feature type="compositionally biased region" description="Basic and acidic residues" evidence="1">
    <location>
        <begin position="25"/>
        <end position="34"/>
    </location>
</feature>
<feature type="compositionally biased region" description="Basic and acidic residues" evidence="1">
    <location>
        <begin position="66"/>
        <end position="85"/>
    </location>
</feature>
<evidence type="ECO:0000256" key="1">
    <source>
        <dbReference type="SAM" id="MobiDB-lite"/>
    </source>
</evidence>
<reference evidence="2" key="1">
    <citation type="journal article" date="2023" name="G3 (Bethesda)">
        <title>Whole genome assemblies of Zophobas morio and Tenebrio molitor.</title>
        <authorList>
            <person name="Kaur S."/>
            <person name="Stinson S.A."/>
            <person name="diCenzo G.C."/>
        </authorList>
    </citation>
    <scope>NUCLEOTIDE SEQUENCE</scope>
    <source>
        <strain evidence="2">QUZm001</strain>
    </source>
</reference>
<name>A0AA38HT33_9CUCU</name>
<dbReference type="AlphaFoldDB" id="A0AA38HT33"/>
<organism evidence="2 3">
    <name type="scientific">Zophobas morio</name>
    <dbReference type="NCBI Taxonomy" id="2755281"/>
    <lineage>
        <taxon>Eukaryota</taxon>
        <taxon>Metazoa</taxon>
        <taxon>Ecdysozoa</taxon>
        <taxon>Arthropoda</taxon>
        <taxon>Hexapoda</taxon>
        <taxon>Insecta</taxon>
        <taxon>Pterygota</taxon>
        <taxon>Neoptera</taxon>
        <taxon>Endopterygota</taxon>
        <taxon>Coleoptera</taxon>
        <taxon>Polyphaga</taxon>
        <taxon>Cucujiformia</taxon>
        <taxon>Tenebrionidae</taxon>
        <taxon>Zophobas</taxon>
    </lineage>
</organism>
<comment type="caution">
    <text evidence="2">The sequence shown here is derived from an EMBL/GenBank/DDBJ whole genome shotgun (WGS) entry which is preliminary data.</text>
</comment>
<dbReference type="EMBL" id="JALNTZ010000010">
    <property type="protein sequence ID" value="KAJ3640559.1"/>
    <property type="molecule type" value="Genomic_DNA"/>
</dbReference>
<feature type="region of interest" description="Disordered" evidence="1">
    <location>
        <begin position="25"/>
        <end position="93"/>
    </location>
</feature>
<proteinExistence type="predicted"/>
<accession>A0AA38HT33</accession>
<dbReference type="Proteomes" id="UP001168821">
    <property type="component" value="Unassembled WGS sequence"/>
</dbReference>
<evidence type="ECO:0000313" key="2">
    <source>
        <dbReference type="EMBL" id="KAJ3640559.1"/>
    </source>
</evidence>
<evidence type="ECO:0000313" key="3">
    <source>
        <dbReference type="Proteomes" id="UP001168821"/>
    </source>
</evidence>
<protein>
    <submittedName>
        <fullName evidence="2">Uncharacterized protein</fullName>
    </submittedName>
</protein>